<dbReference type="Proteomes" id="UP001164539">
    <property type="component" value="Chromosome 5"/>
</dbReference>
<proteinExistence type="predicted"/>
<sequence length="82" mass="9637">MVSVVRVWSLTLLILVVVSDGQSEEVGWRCTVVEGYGWLSGCSVFFFSLVLLRFGFVTVRYFWFFSESGFLRVFFWDKKKFL</sequence>
<comment type="caution">
    <text evidence="1">The sequence shown here is derived from an EMBL/GenBank/DDBJ whole genome shotgun (WGS) entry which is preliminary data.</text>
</comment>
<evidence type="ECO:0000313" key="1">
    <source>
        <dbReference type="EMBL" id="KAJ4719143.1"/>
    </source>
</evidence>
<dbReference type="EMBL" id="CM051398">
    <property type="protein sequence ID" value="KAJ4719143.1"/>
    <property type="molecule type" value="Genomic_DNA"/>
</dbReference>
<name>A0ACC1Y6P5_MELAZ</name>
<accession>A0ACC1Y6P5</accession>
<reference evidence="1 2" key="1">
    <citation type="journal article" date="2023" name="Science">
        <title>Complex scaffold remodeling in plant triterpene biosynthesis.</title>
        <authorList>
            <person name="De La Pena R."/>
            <person name="Hodgson H."/>
            <person name="Liu J.C."/>
            <person name="Stephenson M.J."/>
            <person name="Martin A.C."/>
            <person name="Owen C."/>
            <person name="Harkess A."/>
            <person name="Leebens-Mack J."/>
            <person name="Jimenez L.E."/>
            <person name="Osbourn A."/>
            <person name="Sattely E.S."/>
        </authorList>
    </citation>
    <scope>NUCLEOTIDE SEQUENCE [LARGE SCALE GENOMIC DNA]</scope>
    <source>
        <strain evidence="2">cv. JPN11</strain>
        <tissue evidence="1">Leaf</tissue>
    </source>
</reference>
<gene>
    <name evidence="1" type="ORF">OWV82_010758</name>
</gene>
<organism evidence="1 2">
    <name type="scientific">Melia azedarach</name>
    <name type="common">Chinaberry tree</name>
    <dbReference type="NCBI Taxonomy" id="155640"/>
    <lineage>
        <taxon>Eukaryota</taxon>
        <taxon>Viridiplantae</taxon>
        <taxon>Streptophyta</taxon>
        <taxon>Embryophyta</taxon>
        <taxon>Tracheophyta</taxon>
        <taxon>Spermatophyta</taxon>
        <taxon>Magnoliopsida</taxon>
        <taxon>eudicotyledons</taxon>
        <taxon>Gunneridae</taxon>
        <taxon>Pentapetalae</taxon>
        <taxon>rosids</taxon>
        <taxon>malvids</taxon>
        <taxon>Sapindales</taxon>
        <taxon>Meliaceae</taxon>
        <taxon>Melia</taxon>
    </lineage>
</organism>
<evidence type="ECO:0000313" key="2">
    <source>
        <dbReference type="Proteomes" id="UP001164539"/>
    </source>
</evidence>
<protein>
    <submittedName>
        <fullName evidence="1">Uncharacterized protein</fullName>
    </submittedName>
</protein>
<keyword evidence="2" id="KW-1185">Reference proteome</keyword>